<feature type="region of interest" description="Disordered" evidence="1">
    <location>
        <begin position="1"/>
        <end position="41"/>
    </location>
</feature>
<evidence type="ECO:0000256" key="1">
    <source>
        <dbReference type="SAM" id="MobiDB-lite"/>
    </source>
</evidence>
<evidence type="ECO:0000313" key="3">
    <source>
        <dbReference type="Proteomes" id="UP001457282"/>
    </source>
</evidence>
<dbReference type="Proteomes" id="UP001457282">
    <property type="component" value="Unassembled WGS sequence"/>
</dbReference>
<dbReference type="AlphaFoldDB" id="A0AAW1X7A8"/>
<proteinExistence type="predicted"/>
<protein>
    <submittedName>
        <fullName evidence="2">Uncharacterized protein</fullName>
    </submittedName>
</protein>
<organism evidence="2 3">
    <name type="scientific">Rubus argutus</name>
    <name type="common">Southern blackberry</name>
    <dbReference type="NCBI Taxonomy" id="59490"/>
    <lineage>
        <taxon>Eukaryota</taxon>
        <taxon>Viridiplantae</taxon>
        <taxon>Streptophyta</taxon>
        <taxon>Embryophyta</taxon>
        <taxon>Tracheophyta</taxon>
        <taxon>Spermatophyta</taxon>
        <taxon>Magnoliopsida</taxon>
        <taxon>eudicotyledons</taxon>
        <taxon>Gunneridae</taxon>
        <taxon>Pentapetalae</taxon>
        <taxon>rosids</taxon>
        <taxon>fabids</taxon>
        <taxon>Rosales</taxon>
        <taxon>Rosaceae</taxon>
        <taxon>Rosoideae</taxon>
        <taxon>Rosoideae incertae sedis</taxon>
        <taxon>Rubus</taxon>
    </lineage>
</organism>
<name>A0AAW1X7A8_RUBAR</name>
<accession>A0AAW1X7A8</accession>
<keyword evidence="3" id="KW-1185">Reference proteome</keyword>
<gene>
    <name evidence="2" type="ORF">M0R45_019790</name>
</gene>
<evidence type="ECO:0000313" key="2">
    <source>
        <dbReference type="EMBL" id="KAK9932557.1"/>
    </source>
</evidence>
<comment type="caution">
    <text evidence="2">The sequence shown here is derived from an EMBL/GenBank/DDBJ whole genome shotgun (WGS) entry which is preliminary data.</text>
</comment>
<sequence>MKERITIFTSRRRSQRSLSQYPATSPAPPPPSSHATGTAALNPFPLTEPMLSVLCRRVAPPRAKPRRAFICSLTPLPKAQIAIFILDRISLLRRTQPLPSLTTSSHHRRRVPITISSPRRLSLSAASMATPSSILTAASPVFSLDITVPNHRLSLSPSPPRPVLAAVPAPHRPQLPASLLALRRKEELNQRKKELLRRRRNEREFLMLTWKNQG</sequence>
<reference evidence="2 3" key="1">
    <citation type="journal article" date="2023" name="G3 (Bethesda)">
        <title>A chromosome-length genome assembly and annotation of blackberry (Rubus argutus, cv. 'Hillquist').</title>
        <authorList>
            <person name="Bruna T."/>
            <person name="Aryal R."/>
            <person name="Dudchenko O."/>
            <person name="Sargent D.J."/>
            <person name="Mead D."/>
            <person name="Buti M."/>
            <person name="Cavallini A."/>
            <person name="Hytonen T."/>
            <person name="Andres J."/>
            <person name="Pham M."/>
            <person name="Weisz D."/>
            <person name="Mascagni F."/>
            <person name="Usai G."/>
            <person name="Natali L."/>
            <person name="Bassil N."/>
            <person name="Fernandez G.E."/>
            <person name="Lomsadze A."/>
            <person name="Armour M."/>
            <person name="Olukolu B."/>
            <person name="Poorten T."/>
            <person name="Britton C."/>
            <person name="Davik J."/>
            <person name="Ashrafi H."/>
            <person name="Aiden E.L."/>
            <person name="Borodovsky M."/>
            <person name="Worthington M."/>
        </authorList>
    </citation>
    <scope>NUCLEOTIDE SEQUENCE [LARGE SCALE GENOMIC DNA]</scope>
    <source>
        <strain evidence="2">PI 553951</strain>
    </source>
</reference>
<dbReference type="EMBL" id="JBEDUW010000004">
    <property type="protein sequence ID" value="KAK9932557.1"/>
    <property type="molecule type" value="Genomic_DNA"/>
</dbReference>